<dbReference type="GO" id="GO:0005886">
    <property type="term" value="C:plasma membrane"/>
    <property type="evidence" value="ECO:0007669"/>
    <property type="project" value="UniProtKB-SubCell"/>
</dbReference>
<feature type="transmembrane region" description="Helical" evidence="12">
    <location>
        <begin position="129"/>
        <end position="152"/>
    </location>
</feature>
<feature type="region of interest" description="Disordered" evidence="11">
    <location>
        <begin position="226"/>
        <end position="249"/>
    </location>
</feature>
<dbReference type="KEGG" id="tpal:117643967"/>
<keyword evidence="4 12" id="KW-0812">Transmembrane</keyword>
<reference evidence="15" key="1">
    <citation type="submission" date="2025-08" db="UniProtKB">
        <authorList>
            <consortium name="RefSeq"/>
        </authorList>
    </citation>
    <scope>IDENTIFICATION</scope>
    <source>
        <tissue evidence="15">Total insect</tissue>
    </source>
</reference>
<keyword evidence="6" id="KW-0297">G-protein coupled receptor</keyword>
<feature type="transmembrane region" description="Helical" evidence="12">
    <location>
        <begin position="320"/>
        <end position="344"/>
    </location>
</feature>
<dbReference type="SUPFAM" id="SSF81321">
    <property type="entry name" value="Family A G protein-coupled receptor-like"/>
    <property type="match status" value="1"/>
</dbReference>
<dbReference type="InterPro" id="IPR000276">
    <property type="entry name" value="GPCR_Rhodpsn"/>
</dbReference>
<comment type="subcellular location">
    <subcellularLocation>
        <location evidence="1">Cell membrane</location>
        <topology evidence="1">Multi-pass membrane protein</topology>
    </subcellularLocation>
</comment>
<evidence type="ECO:0000256" key="6">
    <source>
        <dbReference type="ARBA" id="ARBA00023040"/>
    </source>
</evidence>
<dbReference type="PRINTS" id="PR00237">
    <property type="entry name" value="GPCRRHODOPSN"/>
</dbReference>
<proteinExistence type="inferred from homology"/>
<evidence type="ECO:0000256" key="9">
    <source>
        <dbReference type="ARBA" id="ARBA00023170"/>
    </source>
</evidence>
<keyword evidence="7 12" id="KW-0472">Membrane</keyword>
<evidence type="ECO:0000259" key="13">
    <source>
        <dbReference type="PROSITE" id="PS50262"/>
    </source>
</evidence>
<dbReference type="InterPro" id="IPR017452">
    <property type="entry name" value="GPCR_Rhodpsn_7TM"/>
</dbReference>
<keyword evidence="14" id="KW-1185">Reference proteome</keyword>
<feature type="transmembrane region" description="Helical" evidence="12">
    <location>
        <begin position="50"/>
        <end position="74"/>
    </location>
</feature>
<evidence type="ECO:0000256" key="5">
    <source>
        <dbReference type="ARBA" id="ARBA00022989"/>
    </source>
</evidence>
<dbReference type="FunFam" id="1.20.1070.10:FF:000523">
    <property type="entry name" value="5-hydroxytryptamine receptor 2B"/>
    <property type="match status" value="1"/>
</dbReference>
<organism evidence="15">
    <name type="scientific">Thrips palmi</name>
    <name type="common">Melon thrips</name>
    <dbReference type="NCBI Taxonomy" id="161013"/>
    <lineage>
        <taxon>Eukaryota</taxon>
        <taxon>Metazoa</taxon>
        <taxon>Ecdysozoa</taxon>
        <taxon>Arthropoda</taxon>
        <taxon>Hexapoda</taxon>
        <taxon>Insecta</taxon>
        <taxon>Pterygota</taxon>
        <taxon>Neoptera</taxon>
        <taxon>Paraneoptera</taxon>
        <taxon>Thysanoptera</taxon>
        <taxon>Terebrantia</taxon>
        <taxon>Thripoidea</taxon>
        <taxon>Thripidae</taxon>
        <taxon>Thrips</taxon>
    </lineage>
</organism>
<evidence type="ECO:0000256" key="8">
    <source>
        <dbReference type="ARBA" id="ARBA00023157"/>
    </source>
</evidence>
<evidence type="ECO:0000256" key="10">
    <source>
        <dbReference type="ARBA" id="ARBA00023224"/>
    </source>
</evidence>
<comment type="similarity">
    <text evidence="2">Belongs to the G-protein coupled receptor 1 family.</text>
</comment>
<dbReference type="Proteomes" id="UP000515158">
    <property type="component" value="Unplaced"/>
</dbReference>
<evidence type="ECO:0000256" key="3">
    <source>
        <dbReference type="ARBA" id="ARBA00022475"/>
    </source>
</evidence>
<dbReference type="GO" id="GO:0004993">
    <property type="term" value="F:G protein-coupled serotonin receptor activity"/>
    <property type="evidence" value="ECO:0007669"/>
    <property type="project" value="TreeGrafter"/>
</dbReference>
<feature type="domain" description="G-protein coupled receptors family 1 profile" evidence="13">
    <location>
        <begin position="28"/>
        <end position="375"/>
    </location>
</feature>
<protein>
    <submittedName>
        <fullName evidence="15">5-hydroxytryptamine receptor 2A</fullName>
    </submittedName>
</protein>
<evidence type="ECO:0000256" key="1">
    <source>
        <dbReference type="ARBA" id="ARBA00004651"/>
    </source>
</evidence>
<dbReference type="PROSITE" id="PS50262">
    <property type="entry name" value="G_PROTEIN_RECEP_F1_2"/>
    <property type="match status" value="1"/>
</dbReference>
<dbReference type="GO" id="GO:0007187">
    <property type="term" value="P:G protein-coupled receptor signaling pathway, coupled to cyclic nucleotide second messenger"/>
    <property type="evidence" value="ECO:0007669"/>
    <property type="project" value="TreeGrafter"/>
</dbReference>
<evidence type="ECO:0000256" key="12">
    <source>
        <dbReference type="SAM" id="Phobius"/>
    </source>
</evidence>
<evidence type="ECO:0000256" key="7">
    <source>
        <dbReference type="ARBA" id="ARBA00023136"/>
    </source>
</evidence>
<gene>
    <name evidence="15" type="primary">LOC117643967</name>
</gene>
<dbReference type="CTD" id="40575"/>
<keyword evidence="8" id="KW-1015">Disulfide bond</keyword>
<dbReference type="GO" id="GO:0030594">
    <property type="term" value="F:neurotransmitter receptor activity"/>
    <property type="evidence" value="ECO:0007669"/>
    <property type="project" value="TreeGrafter"/>
</dbReference>
<dbReference type="FunFam" id="1.20.1070.10:FF:000367">
    <property type="entry name" value="Serotonin receptor 5-HT2 subtype"/>
    <property type="match status" value="1"/>
</dbReference>
<dbReference type="GO" id="GO:0051378">
    <property type="term" value="F:serotonin binding"/>
    <property type="evidence" value="ECO:0007669"/>
    <property type="project" value="TreeGrafter"/>
</dbReference>
<sequence>MPPRLAGTRKFDWSFLFVLAFIVAGGVGNILVCLAIILDRRLQNVTNYFLLSLAVADLLVSLFVMPLGAIPGFLGYWPLGVVWCNIYATCDVLACSASILHMCFISLGRYLGIRNPLKTRRAYSTKRMVALKISLVWILAMLISSSITVLGAVNPDNIMPREGECVINNRAFFVFGSLVAFYIPMVTMVVTYVLTVQLLRKKARFAVEHPDTDHWGRLGGRFAAVKRRPARPHSTSQPELSEYMRGPTPGSPGGTAIALGLALAKRNENASEQAGGRKNRRNLRLNVTPSTLNLKFLQNRSKRQTLALNAVATEQKASKVLGLVFFTFVLCWAPFFLLNIVFAICPSCQKRVPHHVIDTCLWLGYVSSTINPIIYTVFNRTFRAAFIRLLTCRCSRVSRPPRYRSVTDTRTAASTPGLNFGPGYKLYLTISFMKKRMFIMYRISHLRNERGLVRREWHRLTKYHLSNHSIVSQRCLKKHEMKKRIISVYRSIYCLHFASITCPNVSYYVILQSSRTVFVCSQTDLD</sequence>
<evidence type="ECO:0000256" key="4">
    <source>
        <dbReference type="ARBA" id="ARBA00022692"/>
    </source>
</evidence>
<dbReference type="RefSeq" id="XP_034239045.1">
    <property type="nucleotide sequence ID" value="XM_034383154.1"/>
</dbReference>
<keyword evidence="3" id="KW-1003">Cell membrane</keyword>
<name>A0A6P8YP79_THRPL</name>
<accession>A0A6P8YP79</accession>
<keyword evidence="5 12" id="KW-1133">Transmembrane helix</keyword>
<dbReference type="InParanoid" id="A0A6P8YP79"/>
<evidence type="ECO:0000256" key="2">
    <source>
        <dbReference type="ARBA" id="ARBA00010663"/>
    </source>
</evidence>
<evidence type="ECO:0000256" key="11">
    <source>
        <dbReference type="SAM" id="MobiDB-lite"/>
    </source>
</evidence>
<dbReference type="PANTHER" id="PTHR24247">
    <property type="entry name" value="5-HYDROXYTRYPTAMINE RECEPTOR"/>
    <property type="match status" value="1"/>
</dbReference>
<dbReference type="GO" id="GO:0030425">
    <property type="term" value="C:dendrite"/>
    <property type="evidence" value="ECO:0007669"/>
    <property type="project" value="TreeGrafter"/>
</dbReference>
<feature type="transmembrane region" description="Helical" evidence="12">
    <location>
        <begin position="172"/>
        <end position="194"/>
    </location>
</feature>
<feature type="transmembrane region" description="Helical" evidence="12">
    <location>
        <begin position="15"/>
        <end position="38"/>
    </location>
</feature>
<dbReference type="AlphaFoldDB" id="A0A6P8YP79"/>
<dbReference type="OrthoDB" id="5859976at2759"/>
<dbReference type="GeneID" id="117643967"/>
<dbReference type="GO" id="GO:0007268">
    <property type="term" value="P:chemical synaptic transmission"/>
    <property type="evidence" value="ECO:0007669"/>
    <property type="project" value="TreeGrafter"/>
</dbReference>
<evidence type="ECO:0000313" key="15">
    <source>
        <dbReference type="RefSeq" id="XP_034239045.1"/>
    </source>
</evidence>
<evidence type="ECO:0000313" key="14">
    <source>
        <dbReference type="Proteomes" id="UP000515158"/>
    </source>
</evidence>
<dbReference type="Gene3D" id="1.20.1070.10">
    <property type="entry name" value="Rhodopsin 7-helix transmembrane proteins"/>
    <property type="match status" value="1"/>
</dbReference>
<keyword evidence="10" id="KW-0807">Transducer</keyword>
<dbReference type="Pfam" id="PF00001">
    <property type="entry name" value="7tm_1"/>
    <property type="match status" value="1"/>
</dbReference>
<dbReference type="GO" id="GO:0045202">
    <property type="term" value="C:synapse"/>
    <property type="evidence" value="ECO:0007669"/>
    <property type="project" value="GOC"/>
</dbReference>
<feature type="transmembrane region" description="Helical" evidence="12">
    <location>
        <begin position="86"/>
        <end position="108"/>
    </location>
</feature>
<dbReference type="SMART" id="SM01381">
    <property type="entry name" value="7TM_GPCR_Srsx"/>
    <property type="match status" value="1"/>
</dbReference>
<keyword evidence="9 15" id="KW-0675">Receptor</keyword>
<dbReference type="GO" id="GO:0007210">
    <property type="term" value="P:serotonin receptor signaling pathway"/>
    <property type="evidence" value="ECO:0007669"/>
    <property type="project" value="TreeGrafter"/>
</dbReference>
<dbReference type="FunCoup" id="A0A6P8YP79">
    <property type="interactions" value="75"/>
</dbReference>
<dbReference type="PANTHER" id="PTHR24247:SF228">
    <property type="entry name" value="5-HYDROXYTRYPTAMINE (SEROTONIN) RECEPTOR 2A, ISOFORM B"/>
    <property type="match status" value="1"/>
</dbReference>